<name>A0ABR2HU98_9EUKA</name>
<evidence type="ECO:0000313" key="1">
    <source>
        <dbReference type="EMBL" id="KAK8852697.1"/>
    </source>
</evidence>
<evidence type="ECO:0000313" key="2">
    <source>
        <dbReference type="Proteomes" id="UP001470230"/>
    </source>
</evidence>
<proteinExistence type="predicted"/>
<dbReference type="EMBL" id="JAPFFF010000023">
    <property type="protein sequence ID" value="KAK8852697.1"/>
    <property type="molecule type" value="Genomic_DNA"/>
</dbReference>
<organism evidence="1 2">
    <name type="scientific">Tritrichomonas musculus</name>
    <dbReference type="NCBI Taxonomy" id="1915356"/>
    <lineage>
        <taxon>Eukaryota</taxon>
        <taxon>Metamonada</taxon>
        <taxon>Parabasalia</taxon>
        <taxon>Tritrichomonadida</taxon>
        <taxon>Tritrichomonadidae</taxon>
        <taxon>Tritrichomonas</taxon>
    </lineage>
</organism>
<accession>A0ABR2HU98</accession>
<evidence type="ECO:0008006" key="3">
    <source>
        <dbReference type="Google" id="ProtNLM"/>
    </source>
</evidence>
<gene>
    <name evidence="1" type="ORF">M9Y10_017686</name>
</gene>
<comment type="caution">
    <text evidence="1">The sequence shown here is derived from an EMBL/GenBank/DDBJ whole genome shotgun (WGS) entry which is preliminary data.</text>
</comment>
<sequence length="130" mass="14961">MSQECGGNVSDKNVVSVTSLNIFSGVYEAKNVVDFDRDNTYFSNNVENNWIKYDFKEKKVHPTHYSIKSHTSIATPSHLKNWVVEGSNDDSNWTPLDTRNGETSLNNYMAINTFKIDDSNHQNEFQFHHL</sequence>
<dbReference type="InterPro" id="IPR008979">
    <property type="entry name" value="Galactose-bd-like_sf"/>
</dbReference>
<keyword evidence="2" id="KW-1185">Reference proteome</keyword>
<dbReference type="Proteomes" id="UP001470230">
    <property type="component" value="Unassembled WGS sequence"/>
</dbReference>
<reference evidence="1 2" key="1">
    <citation type="submission" date="2024-04" db="EMBL/GenBank/DDBJ databases">
        <title>Tritrichomonas musculus Genome.</title>
        <authorList>
            <person name="Alves-Ferreira E."/>
            <person name="Grigg M."/>
            <person name="Lorenzi H."/>
            <person name="Galac M."/>
        </authorList>
    </citation>
    <scope>NUCLEOTIDE SEQUENCE [LARGE SCALE GENOMIC DNA]</scope>
    <source>
        <strain evidence="1 2">EAF2021</strain>
    </source>
</reference>
<protein>
    <recommendedName>
        <fullName evidence="3">F5/8 type C domain-containing protein</fullName>
    </recommendedName>
</protein>
<dbReference type="Gene3D" id="2.60.120.260">
    <property type="entry name" value="Galactose-binding domain-like"/>
    <property type="match status" value="1"/>
</dbReference>
<dbReference type="SUPFAM" id="SSF49785">
    <property type="entry name" value="Galactose-binding domain-like"/>
    <property type="match status" value="1"/>
</dbReference>